<dbReference type="AlphaFoldDB" id="A0A919G753"/>
<reference evidence="4" key="2">
    <citation type="submission" date="2020-09" db="EMBL/GenBank/DDBJ databases">
        <authorList>
            <person name="Sun Q."/>
            <person name="Zhou Y."/>
        </authorList>
    </citation>
    <scope>NUCLEOTIDE SEQUENCE</scope>
    <source>
        <strain evidence="4">CGMCC 4.7398</strain>
    </source>
</reference>
<dbReference type="Gene3D" id="3.40.50.720">
    <property type="entry name" value="NAD(P)-binding Rossmann-like Domain"/>
    <property type="match status" value="1"/>
</dbReference>
<dbReference type="PRINTS" id="PR00080">
    <property type="entry name" value="SDRFAMILY"/>
</dbReference>
<dbReference type="EMBL" id="BNAS01000009">
    <property type="protein sequence ID" value="GHH79265.1"/>
    <property type="molecule type" value="Genomic_DNA"/>
</dbReference>
<dbReference type="InterPro" id="IPR036291">
    <property type="entry name" value="NAD(P)-bd_dom_sf"/>
</dbReference>
<accession>A0A919G753</accession>
<dbReference type="NCBIfam" id="NF006119">
    <property type="entry name" value="PRK08264.1-5"/>
    <property type="match status" value="1"/>
</dbReference>
<dbReference type="GO" id="GO:0016491">
    <property type="term" value="F:oxidoreductase activity"/>
    <property type="evidence" value="ECO:0007669"/>
    <property type="project" value="UniProtKB-KW"/>
</dbReference>
<evidence type="ECO:0000313" key="5">
    <source>
        <dbReference type="Proteomes" id="UP000627369"/>
    </source>
</evidence>
<dbReference type="RefSeq" id="WP_189671498.1">
    <property type="nucleotide sequence ID" value="NZ_BNAS01000009.1"/>
</dbReference>
<evidence type="ECO:0000313" key="4">
    <source>
        <dbReference type="EMBL" id="GHH79265.1"/>
    </source>
</evidence>
<dbReference type="Pfam" id="PF00106">
    <property type="entry name" value="adh_short"/>
    <property type="match status" value="1"/>
</dbReference>
<evidence type="ECO:0000256" key="1">
    <source>
        <dbReference type="ARBA" id="ARBA00006484"/>
    </source>
</evidence>
<keyword evidence="2" id="KW-0560">Oxidoreductase</keyword>
<dbReference type="PANTHER" id="PTHR44169:SF6">
    <property type="entry name" value="NADPH-DEPENDENT 1-ACYLDIHYDROXYACETONE PHOSPHATE REDUCTASE"/>
    <property type="match status" value="1"/>
</dbReference>
<comment type="similarity">
    <text evidence="1 3">Belongs to the short-chain dehydrogenases/reductases (SDR) family.</text>
</comment>
<dbReference type="PANTHER" id="PTHR44169">
    <property type="entry name" value="NADPH-DEPENDENT 1-ACYLDIHYDROXYACETONE PHOSPHATE REDUCTASE"/>
    <property type="match status" value="1"/>
</dbReference>
<reference evidence="4" key="1">
    <citation type="journal article" date="2014" name="Int. J. Syst. Evol. Microbiol.">
        <title>Complete genome sequence of Corynebacterium casei LMG S-19264T (=DSM 44701T), isolated from a smear-ripened cheese.</title>
        <authorList>
            <consortium name="US DOE Joint Genome Institute (JGI-PGF)"/>
            <person name="Walter F."/>
            <person name="Albersmeier A."/>
            <person name="Kalinowski J."/>
            <person name="Ruckert C."/>
        </authorList>
    </citation>
    <scope>NUCLEOTIDE SEQUENCE</scope>
    <source>
        <strain evidence="4">CGMCC 4.7398</strain>
    </source>
</reference>
<evidence type="ECO:0000256" key="2">
    <source>
        <dbReference type="ARBA" id="ARBA00023002"/>
    </source>
</evidence>
<keyword evidence="5" id="KW-1185">Reference proteome</keyword>
<dbReference type="SUPFAM" id="SSF51735">
    <property type="entry name" value="NAD(P)-binding Rossmann-fold domains"/>
    <property type="match status" value="1"/>
</dbReference>
<proteinExistence type="inferred from homology"/>
<comment type="caution">
    <text evidence="4">The sequence shown here is derived from an EMBL/GenBank/DDBJ whole genome shotgun (WGS) entry which is preliminary data.</text>
</comment>
<dbReference type="InterPro" id="IPR002347">
    <property type="entry name" value="SDR_fam"/>
</dbReference>
<organism evidence="4 5">
    <name type="scientific">Promicromonospora soli</name>
    <dbReference type="NCBI Taxonomy" id="2035533"/>
    <lineage>
        <taxon>Bacteria</taxon>
        <taxon>Bacillati</taxon>
        <taxon>Actinomycetota</taxon>
        <taxon>Actinomycetes</taxon>
        <taxon>Micrococcales</taxon>
        <taxon>Promicromonosporaceae</taxon>
        <taxon>Promicromonospora</taxon>
    </lineage>
</organism>
<name>A0A919G753_9MICO</name>
<gene>
    <name evidence="4" type="ORF">GCM10017772_44590</name>
</gene>
<evidence type="ECO:0000256" key="3">
    <source>
        <dbReference type="RuleBase" id="RU000363"/>
    </source>
</evidence>
<dbReference type="Proteomes" id="UP000627369">
    <property type="component" value="Unassembled WGS sequence"/>
</dbReference>
<protein>
    <submittedName>
        <fullName evidence="4">Short-chain dehydrogenase</fullName>
    </submittedName>
</protein>
<dbReference type="PRINTS" id="PR00081">
    <property type="entry name" value="GDHRDH"/>
</dbReference>
<sequence length="235" mass="24734">MTALRNAVVLVTGANGGLGRAFVAEALERGAEKVYATARTPRDWDDPRVVPLALDINSRESVAAAAERAADTTILINNAGVSDAGLPTLSTPLDAVRSVFETNVFAQLAVTQAFAPVLARNDGGGIVNVHSALSWLGTGPYAATKAAFWSLSNALRVELLDQKTHLLGAHLGYTDTPMTAGLDVPKEDPREIVVAIYDGLEAGEPEVLADETSRQVKQALAGPLPALYPQLQNAR</sequence>